<comment type="similarity">
    <text evidence="2">Belongs to the FPG family.</text>
</comment>
<sequence>MPEIGEVARVVNYIHKHLVGKTLAKVVAQHDENVYGKVGCSAEAFEKALTGKKVLDAKQQGKYFWMIMSSPPHPLMHFGMAGWFKIRDEETAYYKPAKPEASPEWPPKYWKFALETAEEPKCEAAYVDLRRFGRIRLIDCAADKIRNVSPLVENGPDPVIDRDIVTEEWLAEKLGSKRVPVKALLLDQANISGIGNWVGCVLFDYSWNPNCLAIDANSVNRDEIMYDAKIHPEQYSNTLTPAQIKQLHKSIHYICSFAVDNLADSSKFPEEWLFKHRWGKGKKDSSTTLPNGSKFVYMTVGGRTSCVVPSVQKKTGPVAGDVKDEAGREDADGEKKAKSKGGKRVSKTKQEEMKEIEVEPPKKGSKGKKRTAKTEEEEPLANGHDSKEEASKPASKKRKANTKADTKGILEPKKLSKAKAEAEPEKSERRRSGRVSGKVA</sequence>
<keyword evidence="13" id="KW-1185">Reference proteome</keyword>
<comment type="catalytic activity">
    <reaction evidence="1">
        <text>Hydrolysis of DNA containing ring-opened 7-methylguanine residues, releasing 2,6-diamino-4-hydroxy-5-(N-methyl)formamidopyrimidine.</text>
        <dbReference type="EC" id="3.2.2.23"/>
    </reaction>
</comment>
<name>A0A8H3ESI6_9LECA</name>
<dbReference type="SUPFAM" id="SSF46946">
    <property type="entry name" value="S13-like H2TH domain"/>
    <property type="match status" value="1"/>
</dbReference>
<keyword evidence="4" id="KW-0378">Hydrolase</keyword>
<evidence type="ECO:0000256" key="8">
    <source>
        <dbReference type="ARBA" id="ARBA00023268"/>
    </source>
</evidence>
<dbReference type="Gene3D" id="1.10.8.50">
    <property type="match status" value="2"/>
</dbReference>
<evidence type="ECO:0000256" key="3">
    <source>
        <dbReference type="ARBA" id="ARBA00022763"/>
    </source>
</evidence>
<dbReference type="InterPro" id="IPR035937">
    <property type="entry name" value="FPG_N"/>
</dbReference>
<dbReference type="SUPFAM" id="SSF81624">
    <property type="entry name" value="N-terminal domain of MutM-like DNA repair proteins"/>
    <property type="match status" value="1"/>
</dbReference>
<gene>
    <name evidence="12" type="ORF">IMSHALPRED_008431</name>
</gene>
<keyword evidence="6" id="KW-0234">DNA repair</keyword>
<dbReference type="GO" id="GO:0003684">
    <property type="term" value="F:damaged DNA binding"/>
    <property type="evidence" value="ECO:0007669"/>
    <property type="project" value="InterPro"/>
</dbReference>
<dbReference type="AlphaFoldDB" id="A0A8H3ESI6"/>
<dbReference type="InterPro" id="IPR015886">
    <property type="entry name" value="H2TH_FPG"/>
</dbReference>
<evidence type="ECO:0000256" key="10">
    <source>
        <dbReference type="SAM" id="MobiDB-lite"/>
    </source>
</evidence>
<dbReference type="GO" id="GO:0006284">
    <property type="term" value="P:base-excision repair"/>
    <property type="evidence" value="ECO:0007669"/>
    <property type="project" value="InterPro"/>
</dbReference>
<dbReference type="Pfam" id="PF01149">
    <property type="entry name" value="Fapy_DNA_glyco"/>
    <property type="match status" value="1"/>
</dbReference>
<dbReference type="Proteomes" id="UP000664534">
    <property type="component" value="Unassembled WGS sequence"/>
</dbReference>
<dbReference type="InterPro" id="IPR010979">
    <property type="entry name" value="Ribosomal_uS13-like_H2TH"/>
</dbReference>
<evidence type="ECO:0000256" key="4">
    <source>
        <dbReference type="ARBA" id="ARBA00022801"/>
    </source>
</evidence>
<accession>A0A8H3ESI6</accession>
<evidence type="ECO:0000256" key="6">
    <source>
        <dbReference type="ARBA" id="ARBA00023204"/>
    </source>
</evidence>
<organism evidence="12 13">
    <name type="scientific">Imshaugia aleurites</name>
    <dbReference type="NCBI Taxonomy" id="172621"/>
    <lineage>
        <taxon>Eukaryota</taxon>
        <taxon>Fungi</taxon>
        <taxon>Dikarya</taxon>
        <taxon>Ascomycota</taxon>
        <taxon>Pezizomycotina</taxon>
        <taxon>Lecanoromycetes</taxon>
        <taxon>OSLEUM clade</taxon>
        <taxon>Lecanoromycetidae</taxon>
        <taxon>Lecanorales</taxon>
        <taxon>Lecanorineae</taxon>
        <taxon>Parmeliaceae</taxon>
        <taxon>Imshaugia</taxon>
    </lineage>
</organism>
<proteinExistence type="inferred from homology"/>
<evidence type="ECO:0000313" key="13">
    <source>
        <dbReference type="Proteomes" id="UP000664534"/>
    </source>
</evidence>
<protein>
    <recommendedName>
        <fullName evidence="11">Formamidopyrimidine-DNA glycosylase catalytic domain-containing protein</fullName>
    </recommendedName>
</protein>
<evidence type="ECO:0000256" key="7">
    <source>
        <dbReference type="ARBA" id="ARBA00023239"/>
    </source>
</evidence>
<feature type="compositionally biased region" description="Basic and acidic residues" evidence="10">
    <location>
        <begin position="402"/>
        <end position="430"/>
    </location>
</feature>
<feature type="compositionally biased region" description="Basic and acidic residues" evidence="10">
    <location>
        <begin position="321"/>
        <end position="336"/>
    </location>
</feature>
<evidence type="ECO:0000256" key="1">
    <source>
        <dbReference type="ARBA" id="ARBA00001668"/>
    </source>
</evidence>
<keyword evidence="8" id="KW-0511">Multifunctional enzyme</keyword>
<dbReference type="GO" id="GO:0003906">
    <property type="term" value="F:DNA-(apurinic or apyrimidinic site) endonuclease activity"/>
    <property type="evidence" value="ECO:0007669"/>
    <property type="project" value="InterPro"/>
</dbReference>
<reference evidence="12" key="1">
    <citation type="submission" date="2021-03" db="EMBL/GenBank/DDBJ databases">
        <authorList>
            <person name="Tagirdzhanova G."/>
        </authorList>
    </citation>
    <scope>NUCLEOTIDE SEQUENCE</scope>
</reference>
<keyword evidence="9" id="KW-0326">Glycosidase</keyword>
<feature type="compositionally biased region" description="Basic and acidic residues" evidence="10">
    <location>
        <begin position="348"/>
        <end position="362"/>
    </location>
</feature>
<evidence type="ECO:0000259" key="11">
    <source>
        <dbReference type="PROSITE" id="PS51068"/>
    </source>
</evidence>
<comment type="caution">
    <text evidence="12">The sequence shown here is derived from an EMBL/GenBank/DDBJ whole genome shotgun (WGS) entry which is preliminary data.</text>
</comment>
<feature type="compositionally biased region" description="Basic residues" evidence="10">
    <location>
        <begin position="337"/>
        <end position="347"/>
    </location>
</feature>
<dbReference type="GO" id="GO:0005634">
    <property type="term" value="C:nucleus"/>
    <property type="evidence" value="ECO:0007669"/>
    <property type="project" value="TreeGrafter"/>
</dbReference>
<dbReference type="EMBL" id="CAJPDT010000006">
    <property type="protein sequence ID" value="CAF9909643.1"/>
    <property type="molecule type" value="Genomic_DNA"/>
</dbReference>
<evidence type="ECO:0000256" key="9">
    <source>
        <dbReference type="ARBA" id="ARBA00023295"/>
    </source>
</evidence>
<evidence type="ECO:0000313" key="12">
    <source>
        <dbReference type="EMBL" id="CAF9909643.1"/>
    </source>
</evidence>
<evidence type="ECO:0000256" key="5">
    <source>
        <dbReference type="ARBA" id="ARBA00023125"/>
    </source>
</evidence>
<keyword evidence="3" id="KW-0227">DNA damage</keyword>
<dbReference type="PROSITE" id="PS51068">
    <property type="entry name" value="FPG_CAT"/>
    <property type="match status" value="1"/>
</dbReference>
<dbReference type="PANTHER" id="PTHR22993:SF9">
    <property type="entry name" value="FORMAMIDOPYRIMIDINE-DNA GLYCOSYLASE"/>
    <property type="match status" value="1"/>
</dbReference>
<feature type="domain" description="Formamidopyrimidine-DNA glycosylase catalytic" evidence="11">
    <location>
        <begin position="2"/>
        <end position="133"/>
    </location>
</feature>
<dbReference type="PANTHER" id="PTHR22993">
    <property type="entry name" value="FORMAMIDOPYRIMIDINE-DNA GLYCOSYLASE"/>
    <property type="match status" value="1"/>
</dbReference>
<dbReference type="GO" id="GO:0016829">
    <property type="term" value="F:lyase activity"/>
    <property type="evidence" value="ECO:0007669"/>
    <property type="project" value="UniProtKB-KW"/>
</dbReference>
<keyword evidence="7" id="KW-0456">Lyase</keyword>
<dbReference type="SMART" id="SM00898">
    <property type="entry name" value="Fapy_DNA_glyco"/>
    <property type="match status" value="1"/>
</dbReference>
<dbReference type="SMART" id="SM01232">
    <property type="entry name" value="H2TH"/>
    <property type="match status" value="1"/>
</dbReference>
<dbReference type="CDD" id="cd08972">
    <property type="entry name" value="PF_Nei_N"/>
    <property type="match status" value="1"/>
</dbReference>
<evidence type="ECO:0000256" key="2">
    <source>
        <dbReference type="ARBA" id="ARBA00009409"/>
    </source>
</evidence>
<keyword evidence="5" id="KW-0238">DNA-binding</keyword>
<feature type="region of interest" description="Disordered" evidence="10">
    <location>
        <begin position="311"/>
        <end position="440"/>
    </location>
</feature>
<dbReference type="Gene3D" id="3.20.190.10">
    <property type="entry name" value="MutM-like, N-terminal"/>
    <property type="match status" value="1"/>
</dbReference>
<dbReference type="InterPro" id="IPR012319">
    <property type="entry name" value="FPG_cat"/>
</dbReference>
<dbReference type="OrthoDB" id="444592at2759"/>
<dbReference type="GO" id="GO:0008534">
    <property type="term" value="F:oxidized purine nucleobase lesion DNA N-glycosylase activity"/>
    <property type="evidence" value="ECO:0007669"/>
    <property type="project" value="UniProtKB-EC"/>
</dbReference>
<dbReference type="GO" id="GO:0008270">
    <property type="term" value="F:zinc ion binding"/>
    <property type="evidence" value="ECO:0007669"/>
    <property type="project" value="InterPro"/>
</dbReference>